<sequence>MKFILTIIIVFVYCSHSFGQQAALMYDSQHAVTKDSIGVIKRIASHPLSRNLKVVYTNGKKRKVPEKEVWGFRGRTGHLYRVYKGDVFRVMPKKDFVRYERHLTGTHYQVRFSSDLDSPMVWSKRKARKYGSQLN</sequence>
<organism evidence="2 3">
    <name type="scientific">Dyadobacter sandarakinus</name>
    <dbReference type="NCBI Taxonomy" id="2747268"/>
    <lineage>
        <taxon>Bacteria</taxon>
        <taxon>Pseudomonadati</taxon>
        <taxon>Bacteroidota</taxon>
        <taxon>Cytophagia</taxon>
        <taxon>Cytophagales</taxon>
        <taxon>Spirosomataceae</taxon>
        <taxon>Dyadobacter</taxon>
    </lineage>
</organism>
<protein>
    <submittedName>
        <fullName evidence="2">Uncharacterized protein</fullName>
    </submittedName>
</protein>
<gene>
    <name evidence="2" type="ORF">HWI92_07070</name>
</gene>
<keyword evidence="3" id="KW-1185">Reference proteome</keyword>
<accession>A0ABX7I499</accession>
<evidence type="ECO:0000256" key="1">
    <source>
        <dbReference type="SAM" id="SignalP"/>
    </source>
</evidence>
<keyword evidence="1" id="KW-0732">Signal</keyword>
<reference evidence="2 3" key="1">
    <citation type="submission" date="2020-06" db="EMBL/GenBank/DDBJ databases">
        <title>Dyadobacter sandarakinus sp. nov., isolated from the soil of the Arctic Yellow River Station.</title>
        <authorList>
            <person name="Zhang Y."/>
            <person name="Peng F."/>
        </authorList>
    </citation>
    <scope>NUCLEOTIDE SEQUENCE [LARGE SCALE GENOMIC DNA]</scope>
    <source>
        <strain evidence="2 3">Q3-56</strain>
    </source>
</reference>
<feature type="signal peptide" evidence="1">
    <location>
        <begin position="1"/>
        <end position="22"/>
    </location>
</feature>
<dbReference type="Proteomes" id="UP000612680">
    <property type="component" value="Chromosome"/>
</dbReference>
<proteinExistence type="predicted"/>
<evidence type="ECO:0000313" key="2">
    <source>
        <dbReference type="EMBL" id="QRR00683.1"/>
    </source>
</evidence>
<evidence type="ECO:0000313" key="3">
    <source>
        <dbReference type="Proteomes" id="UP000612680"/>
    </source>
</evidence>
<feature type="chain" id="PRO_5045933939" evidence="1">
    <location>
        <begin position="23"/>
        <end position="135"/>
    </location>
</feature>
<dbReference type="RefSeq" id="WP_204662073.1">
    <property type="nucleotide sequence ID" value="NZ_CP056775.1"/>
</dbReference>
<dbReference type="EMBL" id="CP056775">
    <property type="protein sequence ID" value="QRR00683.1"/>
    <property type="molecule type" value="Genomic_DNA"/>
</dbReference>
<name>A0ABX7I499_9BACT</name>